<gene>
    <name evidence="2" type="ordered locus">AMIS_36750</name>
</gene>
<dbReference type="Proteomes" id="UP000007882">
    <property type="component" value="Chromosome"/>
</dbReference>
<sequence>MTQTYVSDPADAQRWQENWVPVDRRLLGLDKRTLLPAAVVLLLFAVAVWILPAINNRVTVEDPVVAGDVIQVGSAVEFVPAVGANLLLGLRKGQPGPGGEYPSTAAVSYQGTVFEIITDTYDGTPAQLLEQIKKNDAGLRVPDGGGLHVTSEPVTITNAAGEHGVAAHYDGTQSVGLVAAFVFGGTGVEIEIVGPQQVQDNVTQQIAAMLRSVRSIAPGSGS</sequence>
<accession>I0H7A8</accession>
<name>I0H7A8_ACTM4</name>
<dbReference type="PATRIC" id="fig|512565.3.peg.3666"/>
<proteinExistence type="predicted"/>
<evidence type="ECO:0000313" key="3">
    <source>
        <dbReference type="Proteomes" id="UP000007882"/>
    </source>
</evidence>
<dbReference type="eggNOG" id="ENOG5032BG9">
    <property type="taxonomic scope" value="Bacteria"/>
</dbReference>
<dbReference type="EMBL" id="AP012319">
    <property type="protein sequence ID" value="BAL88895.1"/>
    <property type="molecule type" value="Genomic_DNA"/>
</dbReference>
<dbReference type="KEGG" id="ams:AMIS_36750"/>
<keyword evidence="1" id="KW-0812">Transmembrane</keyword>
<dbReference type="AlphaFoldDB" id="I0H7A8"/>
<organism evidence="2 3">
    <name type="scientific">Actinoplanes missouriensis (strain ATCC 14538 / DSM 43046 / CBS 188.64 / JCM 3121 / NBRC 102363 / NCIMB 12654 / NRRL B-3342 / UNCC 431)</name>
    <dbReference type="NCBI Taxonomy" id="512565"/>
    <lineage>
        <taxon>Bacteria</taxon>
        <taxon>Bacillati</taxon>
        <taxon>Actinomycetota</taxon>
        <taxon>Actinomycetes</taxon>
        <taxon>Micromonosporales</taxon>
        <taxon>Micromonosporaceae</taxon>
        <taxon>Actinoplanes</taxon>
    </lineage>
</organism>
<dbReference type="OrthoDB" id="5117676at2"/>
<evidence type="ECO:0000313" key="2">
    <source>
        <dbReference type="EMBL" id="BAL88895.1"/>
    </source>
</evidence>
<keyword evidence="3" id="KW-1185">Reference proteome</keyword>
<dbReference type="STRING" id="512565.AMIS_36750"/>
<feature type="transmembrane region" description="Helical" evidence="1">
    <location>
        <begin position="34"/>
        <end position="54"/>
    </location>
</feature>
<evidence type="ECO:0000256" key="1">
    <source>
        <dbReference type="SAM" id="Phobius"/>
    </source>
</evidence>
<reference evidence="2 3" key="1">
    <citation type="submission" date="2012-02" db="EMBL/GenBank/DDBJ databases">
        <title>Complete genome sequence of Actinoplanes missouriensis 431 (= NBRC 102363).</title>
        <authorList>
            <person name="Ohnishi Y."/>
            <person name="Ishikawa J."/>
            <person name="Sekine M."/>
            <person name="Hosoyama A."/>
            <person name="Harada T."/>
            <person name="Narita H."/>
            <person name="Hata T."/>
            <person name="Konno Y."/>
            <person name="Tutikane K."/>
            <person name="Fujita N."/>
            <person name="Horinouchi S."/>
            <person name="Hayakawa M."/>
        </authorList>
    </citation>
    <scope>NUCLEOTIDE SEQUENCE [LARGE SCALE GENOMIC DNA]</scope>
    <source>
        <strain evidence="3">ATCC 14538 / DSM 43046 / CBS 188.64 / JCM 3121 / NBRC 102363 / NCIMB 12654 / NRRL B-3342 / UNCC 431</strain>
    </source>
</reference>
<protein>
    <submittedName>
        <fullName evidence="2">Uncharacterized protein</fullName>
    </submittedName>
</protein>
<dbReference type="HOGENOM" id="CLU_108347_0_0_11"/>
<keyword evidence="1" id="KW-0472">Membrane</keyword>
<keyword evidence="1" id="KW-1133">Transmembrane helix</keyword>
<dbReference type="RefSeq" id="WP_014443789.1">
    <property type="nucleotide sequence ID" value="NC_017093.1"/>
</dbReference>